<dbReference type="NCBIfam" id="NF002017">
    <property type="entry name" value="PRK00823.1-2"/>
    <property type="match status" value="1"/>
</dbReference>
<gene>
    <name evidence="5" type="ORF">ACFFHF_20650</name>
</gene>
<name>A0ABV6KWA8_9BACI</name>
<proteinExistence type="inferred from homology"/>
<comment type="catalytic activity">
    <reaction evidence="1">
        <text>(4aS,6R)-4a-hydroxy-L-erythro-5,6,7,8-tetrahydrobiopterin = (6R)-L-erythro-6,7-dihydrobiopterin + H2O</text>
        <dbReference type="Rhea" id="RHEA:11920"/>
        <dbReference type="ChEBI" id="CHEBI:15377"/>
        <dbReference type="ChEBI" id="CHEBI:15642"/>
        <dbReference type="ChEBI" id="CHEBI:43120"/>
        <dbReference type="EC" id="4.2.1.96"/>
    </reaction>
</comment>
<sequence length="98" mass="11699">MEKLLDQDIITYLKNLPGWKWDEGKWMSKRYRFQNYLTGVSFVNELANYSEHRNHHPFISIDYKVVTIKLSSWNAGGLTSLDMEMAKIFDEIYDQFVE</sequence>
<protein>
    <recommendedName>
        <fullName evidence="3">4a-hydroxytetrahydrobiopterin dehydratase</fullName>
        <ecNumber evidence="3">4.2.1.96</ecNumber>
    </recommendedName>
</protein>
<evidence type="ECO:0000256" key="2">
    <source>
        <dbReference type="ARBA" id="ARBA00006472"/>
    </source>
</evidence>
<dbReference type="GO" id="GO:0008124">
    <property type="term" value="F:4-alpha-hydroxytetrahydrobiopterin dehydratase activity"/>
    <property type="evidence" value="ECO:0007669"/>
    <property type="project" value="UniProtKB-EC"/>
</dbReference>
<organism evidence="5 6">
    <name type="scientific">Robertmurraya beringensis</name>
    <dbReference type="NCBI Taxonomy" id="641660"/>
    <lineage>
        <taxon>Bacteria</taxon>
        <taxon>Bacillati</taxon>
        <taxon>Bacillota</taxon>
        <taxon>Bacilli</taxon>
        <taxon>Bacillales</taxon>
        <taxon>Bacillaceae</taxon>
        <taxon>Robertmurraya</taxon>
    </lineage>
</organism>
<dbReference type="InterPro" id="IPR001533">
    <property type="entry name" value="Pterin_deHydtase"/>
</dbReference>
<dbReference type="EMBL" id="JBHLUU010000123">
    <property type="protein sequence ID" value="MFC0477606.1"/>
    <property type="molecule type" value="Genomic_DNA"/>
</dbReference>
<evidence type="ECO:0000256" key="4">
    <source>
        <dbReference type="ARBA" id="ARBA00023239"/>
    </source>
</evidence>
<accession>A0ABV6KWA8</accession>
<reference evidence="5 6" key="1">
    <citation type="submission" date="2024-09" db="EMBL/GenBank/DDBJ databases">
        <authorList>
            <person name="Sun Q."/>
            <person name="Mori K."/>
        </authorList>
    </citation>
    <scope>NUCLEOTIDE SEQUENCE [LARGE SCALE GENOMIC DNA]</scope>
    <source>
        <strain evidence="5 6">CGMCC 1.9126</strain>
    </source>
</reference>
<dbReference type="EC" id="4.2.1.96" evidence="3"/>
<dbReference type="SUPFAM" id="SSF55248">
    <property type="entry name" value="PCD-like"/>
    <property type="match status" value="1"/>
</dbReference>
<dbReference type="Proteomes" id="UP001589738">
    <property type="component" value="Unassembled WGS sequence"/>
</dbReference>
<dbReference type="InterPro" id="IPR036428">
    <property type="entry name" value="PCD_sf"/>
</dbReference>
<dbReference type="RefSeq" id="WP_160547263.1">
    <property type="nucleotide sequence ID" value="NZ_JBHLUU010000123.1"/>
</dbReference>
<dbReference type="Pfam" id="PF01329">
    <property type="entry name" value="Pterin_4a"/>
    <property type="match status" value="1"/>
</dbReference>
<evidence type="ECO:0000313" key="5">
    <source>
        <dbReference type="EMBL" id="MFC0477606.1"/>
    </source>
</evidence>
<dbReference type="CDD" id="cd00488">
    <property type="entry name" value="PCD_DCoH"/>
    <property type="match status" value="1"/>
</dbReference>
<dbReference type="Gene3D" id="3.30.1360.20">
    <property type="entry name" value="Transcriptional coactivator/pterin dehydratase"/>
    <property type="match status" value="1"/>
</dbReference>
<comment type="caution">
    <text evidence="5">The sequence shown here is derived from an EMBL/GenBank/DDBJ whole genome shotgun (WGS) entry which is preliminary data.</text>
</comment>
<keyword evidence="4 5" id="KW-0456">Lyase</keyword>
<evidence type="ECO:0000256" key="1">
    <source>
        <dbReference type="ARBA" id="ARBA00001554"/>
    </source>
</evidence>
<evidence type="ECO:0000256" key="3">
    <source>
        <dbReference type="ARBA" id="ARBA00013252"/>
    </source>
</evidence>
<keyword evidence="6" id="KW-1185">Reference proteome</keyword>
<dbReference type="PANTHER" id="PTHR12599:SF0">
    <property type="entry name" value="PTERIN-4-ALPHA-CARBINOLAMINE DEHYDRATASE"/>
    <property type="match status" value="1"/>
</dbReference>
<dbReference type="PANTHER" id="PTHR12599">
    <property type="entry name" value="PTERIN-4-ALPHA-CARBINOLAMINE DEHYDRATASE"/>
    <property type="match status" value="1"/>
</dbReference>
<comment type="similarity">
    <text evidence="2">Belongs to the pterin-4-alpha-carbinolamine dehydratase family.</text>
</comment>
<evidence type="ECO:0000313" key="6">
    <source>
        <dbReference type="Proteomes" id="UP001589738"/>
    </source>
</evidence>